<dbReference type="PANTHER" id="PTHR14237:SF19">
    <property type="entry name" value="MITOCHONDRIAL AMIDOXIME REDUCING COMPONENT 1"/>
    <property type="match status" value="1"/>
</dbReference>
<dbReference type="STRING" id="1661398.A0A482WB73"/>
<dbReference type="InterPro" id="IPR005303">
    <property type="entry name" value="MOCOS_middle"/>
</dbReference>
<dbReference type="InterPro" id="IPR011037">
    <property type="entry name" value="Pyrv_Knase-like_insert_dom_sf"/>
</dbReference>
<protein>
    <submittedName>
        <fullName evidence="3">Mitochondrial amidoxime reducing component 2</fullName>
    </submittedName>
</protein>
<dbReference type="Pfam" id="PF03473">
    <property type="entry name" value="MOSC"/>
    <property type="match status" value="1"/>
</dbReference>
<dbReference type="Pfam" id="PF03476">
    <property type="entry name" value="MOSC_N"/>
    <property type="match status" value="1"/>
</dbReference>
<keyword evidence="1" id="KW-0472">Membrane</keyword>
<proteinExistence type="predicted"/>
<keyword evidence="1" id="KW-0812">Transmembrane</keyword>
<keyword evidence="1" id="KW-1133">Transmembrane helix</keyword>
<evidence type="ECO:0000313" key="3">
    <source>
        <dbReference type="EMBL" id="RZC42462.1"/>
    </source>
</evidence>
<evidence type="ECO:0000259" key="2">
    <source>
        <dbReference type="PROSITE" id="PS51340"/>
    </source>
</evidence>
<dbReference type="Proteomes" id="UP000292052">
    <property type="component" value="Unassembled WGS sequence"/>
</dbReference>
<dbReference type="GO" id="GO:0030151">
    <property type="term" value="F:molybdenum ion binding"/>
    <property type="evidence" value="ECO:0007669"/>
    <property type="project" value="InterPro"/>
</dbReference>
<name>A0A482WB73_ASBVE</name>
<evidence type="ECO:0000256" key="1">
    <source>
        <dbReference type="SAM" id="Phobius"/>
    </source>
</evidence>
<dbReference type="GO" id="GO:0030170">
    <property type="term" value="F:pyridoxal phosphate binding"/>
    <property type="evidence" value="ECO:0007669"/>
    <property type="project" value="InterPro"/>
</dbReference>
<gene>
    <name evidence="3" type="ORF">BDFB_001606</name>
</gene>
<dbReference type="PROSITE" id="PS51340">
    <property type="entry name" value="MOSC"/>
    <property type="match status" value="1"/>
</dbReference>
<feature type="domain" description="MOSC" evidence="2">
    <location>
        <begin position="182"/>
        <end position="340"/>
    </location>
</feature>
<dbReference type="OrthoDB" id="17255at2759"/>
<dbReference type="GO" id="GO:0003824">
    <property type="term" value="F:catalytic activity"/>
    <property type="evidence" value="ECO:0007669"/>
    <property type="project" value="InterPro"/>
</dbReference>
<evidence type="ECO:0000313" key="4">
    <source>
        <dbReference type="Proteomes" id="UP000292052"/>
    </source>
</evidence>
<dbReference type="EMBL" id="QDEB01007932">
    <property type="protein sequence ID" value="RZC42462.1"/>
    <property type="molecule type" value="Genomic_DNA"/>
</dbReference>
<keyword evidence="4" id="KW-1185">Reference proteome</keyword>
<accession>A0A482WB73</accession>
<organism evidence="3 4">
    <name type="scientific">Asbolus verrucosus</name>
    <name type="common">Desert ironclad beetle</name>
    <dbReference type="NCBI Taxonomy" id="1661398"/>
    <lineage>
        <taxon>Eukaryota</taxon>
        <taxon>Metazoa</taxon>
        <taxon>Ecdysozoa</taxon>
        <taxon>Arthropoda</taxon>
        <taxon>Hexapoda</taxon>
        <taxon>Insecta</taxon>
        <taxon>Pterygota</taxon>
        <taxon>Neoptera</taxon>
        <taxon>Endopterygota</taxon>
        <taxon>Coleoptera</taxon>
        <taxon>Polyphaga</taxon>
        <taxon>Cucujiformia</taxon>
        <taxon>Tenebrionidae</taxon>
        <taxon>Pimeliinae</taxon>
        <taxon>Asbolus</taxon>
    </lineage>
</organism>
<dbReference type="PANTHER" id="PTHR14237">
    <property type="entry name" value="MOLYBDOPTERIN COFACTOR SULFURASE MOSC"/>
    <property type="match status" value="1"/>
</dbReference>
<comment type="caution">
    <text evidence="3">The sequence shown here is derived from an EMBL/GenBank/DDBJ whole genome shotgun (WGS) entry which is preliminary data.</text>
</comment>
<feature type="transmembrane region" description="Helical" evidence="1">
    <location>
        <begin position="6"/>
        <end position="27"/>
    </location>
</feature>
<dbReference type="SUPFAM" id="SSF141673">
    <property type="entry name" value="MOSC N-terminal domain-like"/>
    <property type="match status" value="1"/>
</dbReference>
<dbReference type="InterPro" id="IPR005302">
    <property type="entry name" value="MoCF_Sase_C"/>
</dbReference>
<dbReference type="SUPFAM" id="SSF50800">
    <property type="entry name" value="PK beta-barrel domain-like"/>
    <property type="match status" value="1"/>
</dbReference>
<reference evidence="3 4" key="1">
    <citation type="submission" date="2017-03" db="EMBL/GenBank/DDBJ databases">
        <title>Genome of the blue death feigning beetle - Asbolus verrucosus.</title>
        <authorList>
            <person name="Rider S.D."/>
        </authorList>
    </citation>
    <scope>NUCLEOTIDE SEQUENCE [LARGE SCALE GENOMIC DNA]</scope>
    <source>
        <strain evidence="3">Butters</strain>
        <tissue evidence="3">Head and leg muscle</tissue>
    </source>
</reference>
<dbReference type="AlphaFoldDB" id="A0A482WB73"/>
<sequence>MGLNTVTQTVLVTTLVTVVTVFGTFLYKKWKKVKIPSNWEHVGHVKKLHLYPLKSGHRIELERAEVTEVGLRQTKDDDKVFQLRDRGLVVYGAKDNEFRTARTYPKMVFIDVSVHDENHLAIDAPTMRTLYVKIPNKSENEIANVKCWKDEKIQGIDCGDEAASWFSRYIIERESGLRLAYNDVSQRRDITKTHQKILNYYKNLGNDSTGLFSDLSSVSLINQLSVNDLNKRIGNSAVTVENFRHNIIVDGPDLEPYDEDNWDWIKVGDNVILRNVKDCTRCIFTTINPENGVRHPEREPLRTLETYRKHSGPENSPRLGANLDVRRTGFIKVGDPVYVAKKESST</sequence>